<accession>A0A9K3NF10</accession>
<name>A0A9K3NF10_HELAN</name>
<organism evidence="1 2">
    <name type="scientific">Helianthus annuus</name>
    <name type="common">Common sunflower</name>
    <dbReference type="NCBI Taxonomy" id="4232"/>
    <lineage>
        <taxon>Eukaryota</taxon>
        <taxon>Viridiplantae</taxon>
        <taxon>Streptophyta</taxon>
        <taxon>Embryophyta</taxon>
        <taxon>Tracheophyta</taxon>
        <taxon>Spermatophyta</taxon>
        <taxon>Magnoliopsida</taxon>
        <taxon>eudicotyledons</taxon>
        <taxon>Gunneridae</taxon>
        <taxon>Pentapetalae</taxon>
        <taxon>asterids</taxon>
        <taxon>campanulids</taxon>
        <taxon>Asterales</taxon>
        <taxon>Asteraceae</taxon>
        <taxon>Asteroideae</taxon>
        <taxon>Heliantheae alliance</taxon>
        <taxon>Heliantheae</taxon>
        <taxon>Helianthus</taxon>
    </lineage>
</organism>
<comment type="caution">
    <text evidence="1">The sequence shown here is derived from an EMBL/GenBank/DDBJ whole genome shotgun (WGS) entry which is preliminary data.</text>
</comment>
<dbReference type="Gramene" id="mRNA:HanXRQr2_Chr07g0280541">
    <property type="protein sequence ID" value="mRNA:HanXRQr2_Chr07g0280541"/>
    <property type="gene ID" value="HanXRQr2_Chr07g0280541"/>
</dbReference>
<evidence type="ECO:0000313" key="1">
    <source>
        <dbReference type="EMBL" id="KAF5797435.1"/>
    </source>
</evidence>
<dbReference type="Proteomes" id="UP000215914">
    <property type="component" value="Unassembled WGS sequence"/>
</dbReference>
<dbReference type="EMBL" id="MNCJ02000322">
    <property type="protein sequence ID" value="KAF5797435.1"/>
    <property type="molecule type" value="Genomic_DNA"/>
</dbReference>
<proteinExistence type="predicted"/>
<protein>
    <submittedName>
        <fullName evidence="1">Uncharacterized protein</fullName>
    </submittedName>
</protein>
<sequence>MSLLNSVLDSINVVDESVENKYTKRPHRKEEEKRNGKIGRLNKKRRWQRLIFIAL</sequence>
<keyword evidence="2" id="KW-1185">Reference proteome</keyword>
<evidence type="ECO:0000313" key="2">
    <source>
        <dbReference type="Proteomes" id="UP000215914"/>
    </source>
</evidence>
<dbReference type="AlphaFoldDB" id="A0A9K3NF10"/>
<gene>
    <name evidence="1" type="ORF">HanXRQr2_Chr07g0280541</name>
</gene>
<reference evidence="1" key="2">
    <citation type="submission" date="2020-06" db="EMBL/GenBank/DDBJ databases">
        <title>Helianthus annuus Genome sequencing and assembly Release 2.</title>
        <authorList>
            <person name="Gouzy J."/>
            <person name="Langlade N."/>
            <person name="Munos S."/>
        </authorList>
    </citation>
    <scope>NUCLEOTIDE SEQUENCE</scope>
    <source>
        <tissue evidence="1">Leaves</tissue>
    </source>
</reference>
<reference evidence="1" key="1">
    <citation type="journal article" date="2017" name="Nature">
        <title>The sunflower genome provides insights into oil metabolism, flowering and Asterid evolution.</title>
        <authorList>
            <person name="Badouin H."/>
            <person name="Gouzy J."/>
            <person name="Grassa C.J."/>
            <person name="Murat F."/>
            <person name="Staton S.E."/>
            <person name="Cottret L."/>
            <person name="Lelandais-Briere C."/>
            <person name="Owens G.L."/>
            <person name="Carrere S."/>
            <person name="Mayjonade B."/>
            <person name="Legrand L."/>
            <person name="Gill N."/>
            <person name="Kane N.C."/>
            <person name="Bowers J.E."/>
            <person name="Hubner S."/>
            <person name="Bellec A."/>
            <person name="Berard A."/>
            <person name="Berges H."/>
            <person name="Blanchet N."/>
            <person name="Boniface M.C."/>
            <person name="Brunel D."/>
            <person name="Catrice O."/>
            <person name="Chaidir N."/>
            <person name="Claudel C."/>
            <person name="Donnadieu C."/>
            <person name="Faraut T."/>
            <person name="Fievet G."/>
            <person name="Helmstetter N."/>
            <person name="King M."/>
            <person name="Knapp S.J."/>
            <person name="Lai Z."/>
            <person name="Le Paslier M.C."/>
            <person name="Lippi Y."/>
            <person name="Lorenzon L."/>
            <person name="Mandel J.R."/>
            <person name="Marage G."/>
            <person name="Marchand G."/>
            <person name="Marquand E."/>
            <person name="Bret-Mestries E."/>
            <person name="Morien E."/>
            <person name="Nambeesan S."/>
            <person name="Nguyen T."/>
            <person name="Pegot-Espagnet P."/>
            <person name="Pouilly N."/>
            <person name="Raftis F."/>
            <person name="Sallet E."/>
            <person name="Schiex T."/>
            <person name="Thomas J."/>
            <person name="Vandecasteele C."/>
            <person name="Vares D."/>
            <person name="Vear F."/>
            <person name="Vautrin S."/>
            <person name="Crespi M."/>
            <person name="Mangin B."/>
            <person name="Burke J.M."/>
            <person name="Salse J."/>
            <person name="Munos S."/>
            <person name="Vincourt P."/>
            <person name="Rieseberg L.H."/>
            <person name="Langlade N.B."/>
        </authorList>
    </citation>
    <scope>NUCLEOTIDE SEQUENCE</scope>
    <source>
        <tissue evidence="1">Leaves</tissue>
    </source>
</reference>